<dbReference type="CDD" id="cd06173">
    <property type="entry name" value="MFS_MefA_like"/>
    <property type="match status" value="1"/>
</dbReference>
<feature type="transmembrane region" description="Helical" evidence="7">
    <location>
        <begin position="168"/>
        <end position="188"/>
    </location>
</feature>
<name>A0A3A9WQX1_9ACTN</name>
<dbReference type="Proteomes" id="UP000268652">
    <property type="component" value="Unassembled WGS sequence"/>
</dbReference>
<gene>
    <name evidence="10" type="ORF">D7318_07405</name>
    <name evidence="9" type="ORF">D7319_03075</name>
</gene>
<dbReference type="RefSeq" id="WP_120696046.1">
    <property type="nucleotide sequence ID" value="NZ_RBDX01000002.1"/>
</dbReference>
<evidence type="ECO:0000256" key="2">
    <source>
        <dbReference type="ARBA" id="ARBA00022475"/>
    </source>
</evidence>
<evidence type="ECO:0000256" key="6">
    <source>
        <dbReference type="SAM" id="MobiDB-lite"/>
    </source>
</evidence>
<dbReference type="InterPro" id="IPR022324">
    <property type="entry name" value="Bacilysin_exporter_BacE_put"/>
</dbReference>
<dbReference type="Proteomes" id="UP000275024">
    <property type="component" value="Unassembled WGS sequence"/>
</dbReference>
<evidence type="ECO:0000313" key="9">
    <source>
        <dbReference type="EMBL" id="RKN11914.1"/>
    </source>
</evidence>
<keyword evidence="2" id="KW-1003">Cell membrane</keyword>
<evidence type="ECO:0000313" key="11">
    <source>
        <dbReference type="Proteomes" id="UP000268652"/>
    </source>
</evidence>
<accession>A0A3A9WQX1</accession>
<keyword evidence="5 7" id="KW-0472">Membrane</keyword>
<sequence length="428" mass="44552">MSRVAARVPALLAERGFRRYWTGQSISLVGDQISLIAIPLAAVLVLDADAAQMGLLKTLELLPALLLSLPAGAWADRRSRRRHVMIATDIGRALLIASIPAAHLLGLLTLAQLYCVAFAIGVLTVLFDVCNATLFVSLVPTGQFVQGQSLLNGSRAMSFVGGPSAGGILVQVLTAPLALVATGLTYLLSAGFLARVSPVEPSAATPAEGYFTEGLRWVVRNPYMRAMFAASGTVQFFNFIFHTLFILYATEELGLAPGLLGLALGVGALGGLIGAALTGRVVRRIGIGRTVVVGLVAFTVPLLLIPLAAGPTWLVVGLLCLAEFVSCVGVMLVDIAGGSIQAALIPSAMRARVTGAYRMLNHGFRPLGALAGGALGSSLGLHAGLWIGTAGAVLSVLWLLPSPIPRLRDLPTPEPTPEPEPDDVIRAA</sequence>
<dbReference type="SUPFAM" id="SSF103473">
    <property type="entry name" value="MFS general substrate transporter"/>
    <property type="match status" value="1"/>
</dbReference>
<feature type="transmembrane region" description="Helical" evidence="7">
    <location>
        <begin position="315"/>
        <end position="346"/>
    </location>
</feature>
<dbReference type="OrthoDB" id="9815525at2"/>
<organism evidence="9 12">
    <name type="scientific">Streptomyces radicis</name>
    <dbReference type="NCBI Taxonomy" id="1750517"/>
    <lineage>
        <taxon>Bacteria</taxon>
        <taxon>Bacillati</taxon>
        <taxon>Actinomycetota</taxon>
        <taxon>Actinomycetes</taxon>
        <taxon>Kitasatosporales</taxon>
        <taxon>Streptomycetaceae</taxon>
        <taxon>Streptomyces</taxon>
    </lineage>
</organism>
<evidence type="ECO:0000259" key="8">
    <source>
        <dbReference type="PROSITE" id="PS50850"/>
    </source>
</evidence>
<dbReference type="GO" id="GO:0005886">
    <property type="term" value="C:plasma membrane"/>
    <property type="evidence" value="ECO:0007669"/>
    <property type="project" value="UniProtKB-SubCell"/>
</dbReference>
<dbReference type="PRINTS" id="PR01988">
    <property type="entry name" value="EXPORTERBACE"/>
</dbReference>
<feature type="transmembrane region" description="Helical" evidence="7">
    <location>
        <begin position="255"/>
        <end position="278"/>
    </location>
</feature>
<feature type="transmembrane region" description="Helical" evidence="7">
    <location>
        <begin position="367"/>
        <end position="400"/>
    </location>
</feature>
<dbReference type="PANTHER" id="PTHR23513:SF6">
    <property type="entry name" value="MAJOR FACILITATOR SUPERFAMILY ASSOCIATED DOMAIN-CONTAINING PROTEIN"/>
    <property type="match status" value="1"/>
</dbReference>
<dbReference type="InterPro" id="IPR036259">
    <property type="entry name" value="MFS_trans_sf"/>
</dbReference>
<feature type="transmembrane region" description="Helical" evidence="7">
    <location>
        <begin position="290"/>
        <end position="309"/>
    </location>
</feature>
<keyword evidence="4 7" id="KW-1133">Transmembrane helix</keyword>
<dbReference type="Pfam" id="PF07690">
    <property type="entry name" value="MFS_1"/>
    <property type="match status" value="1"/>
</dbReference>
<dbReference type="Gene3D" id="1.20.1250.20">
    <property type="entry name" value="MFS general substrate transporter like domains"/>
    <property type="match status" value="1"/>
</dbReference>
<evidence type="ECO:0000256" key="7">
    <source>
        <dbReference type="SAM" id="Phobius"/>
    </source>
</evidence>
<dbReference type="GO" id="GO:0022857">
    <property type="term" value="F:transmembrane transporter activity"/>
    <property type="evidence" value="ECO:0007669"/>
    <property type="project" value="InterPro"/>
</dbReference>
<evidence type="ECO:0000256" key="4">
    <source>
        <dbReference type="ARBA" id="ARBA00022989"/>
    </source>
</evidence>
<evidence type="ECO:0000256" key="5">
    <source>
        <dbReference type="ARBA" id="ARBA00023136"/>
    </source>
</evidence>
<feature type="transmembrane region" description="Helical" evidence="7">
    <location>
        <begin position="21"/>
        <end position="46"/>
    </location>
</feature>
<protein>
    <submittedName>
        <fullName evidence="9">MFS transporter</fullName>
    </submittedName>
</protein>
<reference evidence="11 12" key="1">
    <citation type="submission" date="2018-09" db="EMBL/GenBank/DDBJ databases">
        <title>Streptomyces sp. nov. DS1-2, an endophytic actinomycete isolated from roots of Dendrobium scabrilingue.</title>
        <authorList>
            <person name="Kuncharoen N."/>
            <person name="Kudo T."/>
            <person name="Ohkuma M."/>
            <person name="Yuki M."/>
            <person name="Tanasupawat S."/>
        </authorList>
    </citation>
    <scope>NUCLEOTIDE SEQUENCE [LARGE SCALE GENOMIC DNA]</scope>
    <source>
        <strain evidence="9 12">AZ1-7</strain>
        <strain evidence="10 11">DS1-2</strain>
    </source>
</reference>
<evidence type="ECO:0000313" key="12">
    <source>
        <dbReference type="Proteomes" id="UP000275024"/>
    </source>
</evidence>
<dbReference type="PANTHER" id="PTHR23513">
    <property type="entry name" value="INTEGRAL MEMBRANE EFFLUX PROTEIN-RELATED"/>
    <property type="match status" value="1"/>
</dbReference>
<feature type="domain" description="Major facilitator superfamily (MFS) profile" evidence="8">
    <location>
        <begin position="224"/>
        <end position="428"/>
    </location>
</feature>
<proteinExistence type="predicted"/>
<dbReference type="EMBL" id="RBDX01000002">
    <property type="protein sequence ID" value="RKN11914.1"/>
    <property type="molecule type" value="Genomic_DNA"/>
</dbReference>
<feature type="region of interest" description="Disordered" evidence="6">
    <location>
        <begin position="408"/>
        <end position="428"/>
    </location>
</feature>
<comment type="subcellular location">
    <subcellularLocation>
        <location evidence="1">Cell membrane</location>
        <topology evidence="1">Multi-pass membrane protein</topology>
    </subcellularLocation>
</comment>
<feature type="transmembrane region" description="Helical" evidence="7">
    <location>
        <begin position="226"/>
        <end position="249"/>
    </location>
</feature>
<evidence type="ECO:0000313" key="10">
    <source>
        <dbReference type="EMBL" id="RKN26036.1"/>
    </source>
</evidence>
<comment type="caution">
    <text evidence="9">The sequence shown here is derived from an EMBL/GenBank/DDBJ whole genome shotgun (WGS) entry which is preliminary data.</text>
</comment>
<keyword evidence="3 7" id="KW-0812">Transmembrane</keyword>
<dbReference type="InterPro" id="IPR011701">
    <property type="entry name" value="MFS"/>
</dbReference>
<evidence type="ECO:0000256" key="1">
    <source>
        <dbReference type="ARBA" id="ARBA00004651"/>
    </source>
</evidence>
<dbReference type="EMBL" id="RBDY01000003">
    <property type="protein sequence ID" value="RKN26036.1"/>
    <property type="molecule type" value="Genomic_DNA"/>
</dbReference>
<keyword evidence="11" id="KW-1185">Reference proteome</keyword>
<feature type="transmembrane region" description="Helical" evidence="7">
    <location>
        <begin position="104"/>
        <end position="127"/>
    </location>
</feature>
<feature type="transmembrane region" description="Helical" evidence="7">
    <location>
        <begin position="58"/>
        <end position="75"/>
    </location>
</feature>
<dbReference type="AlphaFoldDB" id="A0A3A9WQX1"/>
<dbReference type="InterPro" id="IPR020846">
    <property type="entry name" value="MFS_dom"/>
</dbReference>
<evidence type="ECO:0000256" key="3">
    <source>
        <dbReference type="ARBA" id="ARBA00022692"/>
    </source>
</evidence>
<dbReference type="PROSITE" id="PS50850">
    <property type="entry name" value="MFS"/>
    <property type="match status" value="1"/>
</dbReference>